<feature type="non-terminal residue" evidence="7">
    <location>
        <position position="1"/>
    </location>
</feature>
<proteinExistence type="inferred from homology"/>
<keyword evidence="3 6" id="KW-0812">Transmembrane</keyword>
<comment type="subcellular location">
    <subcellularLocation>
        <location evidence="1">Membrane</location>
        <topology evidence="1">Multi-pass membrane protein</topology>
    </subcellularLocation>
</comment>
<evidence type="ECO:0000256" key="3">
    <source>
        <dbReference type="ARBA" id="ARBA00022692"/>
    </source>
</evidence>
<feature type="transmembrane region" description="Helical" evidence="6">
    <location>
        <begin position="185"/>
        <end position="206"/>
    </location>
</feature>
<protein>
    <recommendedName>
        <fullName evidence="9">AI-2E family transporter</fullName>
    </recommendedName>
</protein>
<dbReference type="EMBL" id="MGAD01000037">
    <property type="protein sequence ID" value="OGK37843.1"/>
    <property type="molecule type" value="Genomic_DNA"/>
</dbReference>
<evidence type="ECO:0000256" key="2">
    <source>
        <dbReference type="ARBA" id="ARBA00009773"/>
    </source>
</evidence>
<evidence type="ECO:0000313" key="8">
    <source>
        <dbReference type="Proteomes" id="UP000178076"/>
    </source>
</evidence>
<reference evidence="7 8" key="1">
    <citation type="journal article" date="2016" name="Nat. Commun.">
        <title>Thousands of microbial genomes shed light on interconnected biogeochemical processes in an aquifer system.</title>
        <authorList>
            <person name="Anantharaman K."/>
            <person name="Brown C.T."/>
            <person name="Hug L.A."/>
            <person name="Sharon I."/>
            <person name="Castelle C.J."/>
            <person name="Probst A.J."/>
            <person name="Thomas B.C."/>
            <person name="Singh A."/>
            <person name="Wilkins M.J."/>
            <person name="Karaoz U."/>
            <person name="Brodie E.L."/>
            <person name="Williams K.H."/>
            <person name="Hubbard S.S."/>
            <person name="Banfield J.F."/>
        </authorList>
    </citation>
    <scope>NUCLEOTIDE SEQUENCE [LARGE SCALE GENOMIC DNA]</scope>
</reference>
<comment type="caution">
    <text evidence="7">The sequence shown here is derived from an EMBL/GenBank/DDBJ whole genome shotgun (WGS) entry which is preliminary data.</text>
</comment>
<dbReference type="GO" id="GO:0016020">
    <property type="term" value="C:membrane"/>
    <property type="evidence" value="ECO:0007669"/>
    <property type="project" value="UniProtKB-SubCell"/>
</dbReference>
<dbReference type="Pfam" id="PF01594">
    <property type="entry name" value="AI-2E_transport"/>
    <property type="match status" value="1"/>
</dbReference>
<name>A0A1F7I3B3_9BACT</name>
<evidence type="ECO:0008006" key="9">
    <source>
        <dbReference type="Google" id="ProtNLM"/>
    </source>
</evidence>
<dbReference type="PANTHER" id="PTHR21716">
    <property type="entry name" value="TRANSMEMBRANE PROTEIN"/>
    <property type="match status" value="1"/>
</dbReference>
<sequence length="323" mass="36117">KDYMGLIALSLIFALMVHPLFVFFKIRCRFNSTFATLLTLCIAFALIILPVLFVVQILLQELHRIGTEIALDKQTTAGTIQQTVTVANRMLNQLPFIQIRLTPQHITRVLENVKTNIDTYFFDTLLFIGGTSIKYLAQLFIFLILTYFLIPSLSKIKAFLLSISPFHDNIDELYVNRSLSLILSLLKTVFVIAFAQGILGGMFLWIAGIPYILTFTILLIFTSLIPFIGTNIIVLPIAVWQLMQGNYASASIILFGQLIFVTNIDNILAAAIISRNTSLHPALMLISLVGGISVFGLSGILFGPIIMILFITTLEVYQKHIQV</sequence>
<gene>
    <name evidence="7" type="ORF">A3F32_03295</name>
</gene>
<feature type="transmembrane region" description="Helical" evidence="6">
    <location>
        <begin position="36"/>
        <end position="59"/>
    </location>
</feature>
<evidence type="ECO:0000256" key="4">
    <source>
        <dbReference type="ARBA" id="ARBA00022989"/>
    </source>
</evidence>
<evidence type="ECO:0000256" key="1">
    <source>
        <dbReference type="ARBA" id="ARBA00004141"/>
    </source>
</evidence>
<accession>A0A1F7I3B3</accession>
<dbReference type="InterPro" id="IPR002549">
    <property type="entry name" value="AI-2E-like"/>
</dbReference>
<keyword evidence="4 6" id="KW-1133">Transmembrane helix</keyword>
<feature type="transmembrane region" description="Helical" evidence="6">
    <location>
        <begin position="212"/>
        <end position="240"/>
    </location>
</feature>
<evidence type="ECO:0000256" key="5">
    <source>
        <dbReference type="ARBA" id="ARBA00023136"/>
    </source>
</evidence>
<evidence type="ECO:0000313" key="7">
    <source>
        <dbReference type="EMBL" id="OGK37843.1"/>
    </source>
</evidence>
<feature type="transmembrane region" description="Helical" evidence="6">
    <location>
        <begin position="285"/>
        <end position="311"/>
    </location>
</feature>
<comment type="similarity">
    <text evidence="2">Belongs to the autoinducer-2 exporter (AI-2E) (TC 2.A.86) family.</text>
</comment>
<feature type="transmembrane region" description="Helical" evidence="6">
    <location>
        <begin position="125"/>
        <end position="150"/>
    </location>
</feature>
<dbReference type="AlphaFoldDB" id="A0A1F7I3B3"/>
<dbReference type="Proteomes" id="UP000178076">
    <property type="component" value="Unassembled WGS sequence"/>
</dbReference>
<evidence type="ECO:0000256" key="6">
    <source>
        <dbReference type="SAM" id="Phobius"/>
    </source>
</evidence>
<feature type="transmembrane region" description="Helical" evidence="6">
    <location>
        <begin position="252"/>
        <end position="273"/>
    </location>
</feature>
<organism evidence="7 8">
    <name type="scientific">Candidatus Roizmanbacteria bacterium RIFCSPHIGHO2_12_FULL_42_10</name>
    <dbReference type="NCBI Taxonomy" id="1802053"/>
    <lineage>
        <taxon>Bacteria</taxon>
        <taxon>Candidatus Roizmaniibacteriota</taxon>
    </lineage>
</organism>
<feature type="transmembrane region" description="Helical" evidence="6">
    <location>
        <begin position="6"/>
        <end position="24"/>
    </location>
</feature>
<dbReference type="PANTHER" id="PTHR21716:SF4">
    <property type="entry name" value="TRANSMEMBRANE PROTEIN 245"/>
    <property type="match status" value="1"/>
</dbReference>
<keyword evidence="5 6" id="KW-0472">Membrane</keyword>